<sequence length="155" mass="16759">MPSGTLMNLPRVSGRQAGFTLLELLVAFMVLVLAFTVMLRIFSGGLRGVGDAQAHSRAVEHARAQLALVGTEYPLQPGERRGETADGYRWHVTVKPVDSAQLPWQDPGQSLDGPDLLRATAHISWGGEPGRTVRLWTVKLREASGPGLAGAERRP</sequence>
<accession>A0A540VSI5</accession>
<name>A0A540VSI5_9GAMM</name>
<evidence type="ECO:0000313" key="2">
    <source>
        <dbReference type="EMBL" id="TQE99721.1"/>
    </source>
</evidence>
<dbReference type="Proteomes" id="UP000315400">
    <property type="component" value="Unassembled WGS sequence"/>
</dbReference>
<dbReference type="Pfam" id="PF07963">
    <property type="entry name" value="N_methyl"/>
    <property type="match status" value="1"/>
</dbReference>
<dbReference type="AlphaFoldDB" id="A0A540VSI5"/>
<keyword evidence="1" id="KW-0812">Transmembrane</keyword>
<dbReference type="EMBL" id="VIFK01000042">
    <property type="protein sequence ID" value="TQE99721.1"/>
    <property type="molecule type" value="Genomic_DNA"/>
</dbReference>
<evidence type="ECO:0000256" key="1">
    <source>
        <dbReference type="SAM" id="Phobius"/>
    </source>
</evidence>
<dbReference type="InterPro" id="IPR012902">
    <property type="entry name" value="N_methyl_site"/>
</dbReference>
<gene>
    <name evidence="2" type="ORF">FKY71_07055</name>
</gene>
<protein>
    <submittedName>
        <fullName evidence="2">Type II secretion system protein</fullName>
    </submittedName>
</protein>
<proteinExistence type="predicted"/>
<keyword evidence="1" id="KW-1133">Transmembrane helix</keyword>
<evidence type="ECO:0000313" key="3">
    <source>
        <dbReference type="Proteomes" id="UP000315400"/>
    </source>
</evidence>
<comment type="caution">
    <text evidence="2">The sequence shown here is derived from an EMBL/GenBank/DDBJ whole genome shotgun (WGS) entry which is preliminary data.</text>
</comment>
<reference evidence="2 3" key="1">
    <citation type="submission" date="2019-06" db="EMBL/GenBank/DDBJ databases">
        <title>Metagenome assembled Genome of Spiribacter salinus SL48-SHIP from the microbial mat of Salt Lake 48 (Novosibirsk region, Russia).</title>
        <authorList>
            <person name="Shipova A."/>
            <person name="Rozanov A.S."/>
            <person name="Bryanskaya A.V."/>
            <person name="Peltek S.E."/>
        </authorList>
    </citation>
    <scope>NUCLEOTIDE SEQUENCE [LARGE SCALE GENOMIC DNA]</scope>
    <source>
        <strain evidence="2">SL48-SHIP-2</strain>
    </source>
</reference>
<organism evidence="2 3">
    <name type="scientific">Spiribacter salinus</name>
    <dbReference type="NCBI Taxonomy" id="1335746"/>
    <lineage>
        <taxon>Bacteria</taxon>
        <taxon>Pseudomonadati</taxon>
        <taxon>Pseudomonadota</taxon>
        <taxon>Gammaproteobacteria</taxon>
        <taxon>Chromatiales</taxon>
        <taxon>Ectothiorhodospiraceae</taxon>
        <taxon>Spiribacter</taxon>
    </lineage>
</organism>
<feature type="transmembrane region" description="Helical" evidence="1">
    <location>
        <begin position="20"/>
        <end position="42"/>
    </location>
</feature>
<keyword evidence="1" id="KW-0472">Membrane</keyword>
<dbReference type="PROSITE" id="PS00409">
    <property type="entry name" value="PROKAR_NTER_METHYL"/>
    <property type="match status" value="1"/>
</dbReference>